<dbReference type="PANTHER" id="PTHR13312:SF0">
    <property type="entry name" value="UBIQUITIN THIOESTERASE OTU1"/>
    <property type="match status" value="1"/>
</dbReference>
<dbReference type="InterPro" id="IPR003323">
    <property type="entry name" value="OTU_dom"/>
</dbReference>
<feature type="compositionally biased region" description="Basic and acidic residues" evidence="4">
    <location>
        <begin position="312"/>
        <end position="328"/>
    </location>
</feature>
<name>A0A5K0UAV6_9VIRU</name>
<dbReference type="PANTHER" id="PTHR13312">
    <property type="entry name" value="HIV-INDUCED PROTEIN-7-LIKE PROTEASE"/>
    <property type="match status" value="1"/>
</dbReference>
<organism evidence="6 7">
    <name type="scientific">Yasminevirus sp. GU-2018</name>
    <dbReference type="NCBI Taxonomy" id="2420051"/>
    <lineage>
        <taxon>Viruses</taxon>
        <taxon>Varidnaviria</taxon>
        <taxon>Bamfordvirae</taxon>
        <taxon>Nucleocytoviricota</taxon>
        <taxon>Megaviricetes</taxon>
        <taxon>Imitervirales</taxon>
        <taxon>Mimiviridae</taxon>
        <taxon>Klosneuvirinae</taxon>
        <taxon>Yasminevirus</taxon>
        <taxon>Yasminevirus saudimassiliense</taxon>
    </lineage>
</organism>
<protein>
    <recommendedName>
        <fullName evidence="2">ubiquitinyl hydrolase 1</fullName>
        <ecNumber evidence="2">3.4.19.12</ecNumber>
    </recommendedName>
</protein>
<feature type="region of interest" description="Disordered" evidence="4">
    <location>
        <begin position="306"/>
        <end position="330"/>
    </location>
</feature>
<dbReference type="Proteomes" id="UP000594342">
    <property type="component" value="Unassembled WGS sequence"/>
</dbReference>
<gene>
    <name evidence="6" type="ORF">YASMINEVIRUS_1109</name>
</gene>
<keyword evidence="7" id="KW-1185">Reference proteome</keyword>
<comment type="catalytic activity">
    <reaction evidence="1">
        <text>Thiol-dependent hydrolysis of ester, thioester, amide, peptide and isopeptide bonds formed by the C-terminal Gly of ubiquitin (a 76-residue protein attached to proteins as an intracellular targeting signal).</text>
        <dbReference type="EC" id="3.4.19.12"/>
    </reaction>
</comment>
<proteinExistence type="predicted"/>
<comment type="caution">
    <text evidence="6">The sequence shown here is derived from an EMBL/GenBank/DDBJ whole genome shotgun (WGS) entry which is preliminary data.</text>
</comment>
<evidence type="ECO:0000256" key="4">
    <source>
        <dbReference type="SAM" id="MobiDB-lite"/>
    </source>
</evidence>
<dbReference type="GO" id="GO:0004843">
    <property type="term" value="F:cysteine-type deubiquitinase activity"/>
    <property type="evidence" value="ECO:0007669"/>
    <property type="project" value="UniProtKB-EC"/>
</dbReference>
<sequence length="375" mass="41788">MSCKNGEYKSNLVTVVNIPGDGNCLFESIRAQIKDVKSATTGALRREVVKLIRGKIANSAEYKYHVVMIIINVWIEAVREYIYELDTMIELARSSLFYPMPDAEKVRKSLAKNVGDKNEFTRMVQHAVTISTAFDKITQSVSKSDPSHKDLAKECAVAVTKPYPKYGVNIVGVVNSLVNFYLRHMETDANSVTDGKKSLVWGGDLEMAVMCEMFDLTIGVCELSPKKEGVYNIRCIGNGANVIFIIFTGNHYNAATVKLKVPPKKDPTGNIDKHNKLSLLSPEILEEVRKVATEVATKVTETKFNELSKGQKKQDDKQKEVGPGKDKTGANVVGAVKEDEVVKKKKRKNKQKAPLIGGYKNLYYLTKADYINLDR</sequence>
<accession>A0A5K0UAV6</accession>
<evidence type="ECO:0000256" key="3">
    <source>
        <dbReference type="ARBA" id="ARBA00022801"/>
    </source>
</evidence>
<evidence type="ECO:0000256" key="2">
    <source>
        <dbReference type="ARBA" id="ARBA00012759"/>
    </source>
</evidence>
<evidence type="ECO:0000313" key="6">
    <source>
        <dbReference type="EMBL" id="VBB18624.1"/>
    </source>
</evidence>
<evidence type="ECO:0000256" key="1">
    <source>
        <dbReference type="ARBA" id="ARBA00000707"/>
    </source>
</evidence>
<dbReference type="EC" id="3.4.19.12" evidence="2"/>
<dbReference type="GO" id="GO:0016579">
    <property type="term" value="P:protein deubiquitination"/>
    <property type="evidence" value="ECO:0007669"/>
    <property type="project" value="TreeGrafter"/>
</dbReference>
<reference evidence="6 7" key="1">
    <citation type="submission" date="2018-10" db="EMBL/GenBank/DDBJ databases">
        <authorList>
            <consortium name="IHU Genomes"/>
        </authorList>
    </citation>
    <scope>NUCLEOTIDE SEQUENCE [LARGE SCALE GENOMIC DNA]</scope>
    <source>
        <strain evidence="6 7">A1</strain>
    </source>
</reference>
<keyword evidence="3" id="KW-0378">Hydrolase</keyword>
<dbReference type="CDD" id="cd22744">
    <property type="entry name" value="OTU"/>
    <property type="match status" value="2"/>
</dbReference>
<evidence type="ECO:0000259" key="5">
    <source>
        <dbReference type="PROSITE" id="PS50802"/>
    </source>
</evidence>
<dbReference type="PROSITE" id="PS50802">
    <property type="entry name" value="OTU"/>
    <property type="match status" value="1"/>
</dbReference>
<dbReference type="GO" id="GO:0030968">
    <property type="term" value="P:endoplasmic reticulum unfolded protein response"/>
    <property type="evidence" value="ECO:0007669"/>
    <property type="project" value="TreeGrafter"/>
</dbReference>
<dbReference type="Gene3D" id="3.90.70.80">
    <property type="match status" value="2"/>
</dbReference>
<feature type="domain" description="OTU" evidence="5">
    <location>
        <begin position="13"/>
        <end position="258"/>
    </location>
</feature>
<dbReference type="GO" id="GO:0036503">
    <property type="term" value="P:ERAD pathway"/>
    <property type="evidence" value="ECO:0007669"/>
    <property type="project" value="TreeGrafter"/>
</dbReference>
<evidence type="ECO:0000313" key="7">
    <source>
        <dbReference type="Proteomes" id="UP000594342"/>
    </source>
</evidence>
<dbReference type="EMBL" id="UPSH01000001">
    <property type="protein sequence ID" value="VBB18624.1"/>
    <property type="molecule type" value="Genomic_DNA"/>
</dbReference>